<dbReference type="STRING" id="400727.A0A2T7NPX9"/>
<dbReference type="GO" id="GO:0005886">
    <property type="term" value="C:plasma membrane"/>
    <property type="evidence" value="ECO:0007669"/>
    <property type="project" value="TreeGrafter"/>
</dbReference>
<evidence type="ECO:0000259" key="8">
    <source>
        <dbReference type="Pfam" id="PF00520"/>
    </source>
</evidence>
<dbReference type="Pfam" id="PF00520">
    <property type="entry name" value="Ion_trans"/>
    <property type="match status" value="1"/>
</dbReference>
<evidence type="ECO:0000256" key="4">
    <source>
        <dbReference type="ARBA" id="ARBA00022989"/>
    </source>
</evidence>
<accession>A0A2T7NPX9</accession>
<organism evidence="9 10">
    <name type="scientific">Pomacea canaliculata</name>
    <name type="common">Golden apple snail</name>
    <dbReference type="NCBI Taxonomy" id="400727"/>
    <lineage>
        <taxon>Eukaryota</taxon>
        <taxon>Metazoa</taxon>
        <taxon>Spiralia</taxon>
        <taxon>Lophotrochozoa</taxon>
        <taxon>Mollusca</taxon>
        <taxon>Gastropoda</taxon>
        <taxon>Caenogastropoda</taxon>
        <taxon>Architaenioglossa</taxon>
        <taxon>Ampullarioidea</taxon>
        <taxon>Ampullariidae</taxon>
        <taxon>Pomacea</taxon>
    </lineage>
</organism>
<keyword evidence="5 7" id="KW-0472">Membrane</keyword>
<evidence type="ECO:0000256" key="3">
    <source>
        <dbReference type="ARBA" id="ARBA00022737"/>
    </source>
</evidence>
<dbReference type="GO" id="GO:0005262">
    <property type="term" value="F:calcium channel activity"/>
    <property type="evidence" value="ECO:0007669"/>
    <property type="project" value="TreeGrafter"/>
</dbReference>
<gene>
    <name evidence="9" type="ORF">C0Q70_16469</name>
</gene>
<comment type="subcellular location">
    <subcellularLocation>
        <location evidence="1">Membrane</location>
        <topology evidence="1">Multi-pass membrane protein</topology>
    </subcellularLocation>
</comment>
<feature type="region of interest" description="Disordered" evidence="6">
    <location>
        <begin position="450"/>
        <end position="479"/>
    </location>
</feature>
<evidence type="ECO:0000256" key="6">
    <source>
        <dbReference type="SAM" id="MobiDB-lite"/>
    </source>
</evidence>
<evidence type="ECO:0000313" key="9">
    <source>
        <dbReference type="EMBL" id="PVD23206.1"/>
    </source>
</evidence>
<evidence type="ECO:0000256" key="1">
    <source>
        <dbReference type="ARBA" id="ARBA00004141"/>
    </source>
</evidence>
<feature type="transmembrane region" description="Helical" evidence="7">
    <location>
        <begin position="229"/>
        <end position="247"/>
    </location>
</feature>
<evidence type="ECO:0000256" key="5">
    <source>
        <dbReference type="ARBA" id="ARBA00023136"/>
    </source>
</evidence>
<evidence type="ECO:0000256" key="7">
    <source>
        <dbReference type="SAM" id="Phobius"/>
    </source>
</evidence>
<comment type="caution">
    <text evidence="9">The sequence shown here is derived from an EMBL/GenBank/DDBJ whole genome shotgun (WGS) entry which is preliminary data.</text>
</comment>
<keyword evidence="3" id="KW-0677">Repeat</keyword>
<proteinExistence type="predicted"/>
<keyword evidence="4 7" id="KW-1133">Transmembrane helix</keyword>
<feature type="transmembrane region" description="Helical" evidence="7">
    <location>
        <begin position="303"/>
        <end position="321"/>
    </location>
</feature>
<feature type="transmembrane region" description="Helical" evidence="7">
    <location>
        <begin position="259"/>
        <end position="275"/>
    </location>
</feature>
<protein>
    <recommendedName>
        <fullName evidence="8">Ion transport domain-containing protein</fullName>
    </recommendedName>
</protein>
<dbReference type="OrthoDB" id="194358at2759"/>
<feature type="domain" description="Ion transport" evidence="8">
    <location>
        <begin position="147"/>
        <end position="370"/>
    </location>
</feature>
<evidence type="ECO:0000313" key="10">
    <source>
        <dbReference type="Proteomes" id="UP000245119"/>
    </source>
</evidence>
<dbReference type="PANTHER" id="PTHR10582">
    <property type="entry name" value="TRANSIENT RECEPTOR POTENTIAL ION CHANNEL PROTEIN"/>
    <property type="match status" value="1"/>
</dbReference>
<evidence type="ECO:0000256" key="2">
    <source>
        <dbReference type="ARBA" id="ARBA00022692"/>
    </source>
</evidence>
<name>A0A2T7NPX9_POMCA</name>
<keyword evidence="2 7" id="KW-0812">Transmembrane</keyword>
<dbReference type="InterPro" id="IPR005821">
    <property type="entry name" value="Ion_trans_dom"/>
</dbReference>
<reference evidence="9 10" key="1">
    <citation type="submission" date="2018-04" db="EMBL/GenBank/DDBJ databases">
        <title>The genome of golden apple snail Pomacea canaliculata provides insight into stress tolerance and invasive adaptation.</title>
        <authorList>
            <person name="Liu C."/>
            <person name="Liu B."/>
            <person name="Ren Y."/>
            <person name="Zhang Y."/>
            <person name="Wang H."/>
            <person name="Li S."/>
            <person name="Jiang F."/>
            <person name="Yin L."/>
            <person name="Zhang G."/>
            <person name="Qian W."/>
            <person name="Fan W."/>
        </authorList>
    </citation>
    <scope>NUCLEOTIDE SEQUENCE [LARGE SCALE GENOMIC DNA]</scope>
    <source>
        <strain evidence="9">SZHN2017</strain>
        <tissue evidence="9">Muscle</tissue>
    </source>
</reference>
<dbReference type="GO" id="GO:0098703">
    <property type="term" value="P:calcium ion import across plasma membrane"/>
    <property type="evidence" value="ECO:0007669"/>
    <property type="project" value="TreeGrafter"/>
</dbReference>
<dbReference type="InterPro" id="IPR024862">
    <property type="entry name" value="TRPV"/>
</dbReference>
<feature type="transmembrane region" description="Helical" evidence="7">
    <location>
        <begin position="148"/>
        <end position="166"/>
    </location>
</feature>
<sequence length="637" mass="73769">MFHCDVQNNPLYLQPRTSFTDVGNVGPCLQPLAISERRSAKEALNQFRVVDRHTRKQRYFLNFIVQDRNTDPSNRGQTPLGVAVAYRQYDLLMDVTFRRFLDLQWTKFARFWAVWTLVVNFFYIVIWTIIGIVVEYDKRHIYTFPEDGYRIFLWILAVVSTIWQIIDEIREYFRSQQSHKKWEDWRTESIKQDLKYCHPQWPEEEQYLKSEMTNLEDLSPKYFSDAWNVFDWICYVLLIICIITHLVDIFAHTDGIAQAHIRFMSVTIIVLWLRLMKSARAFALLGPFIVMLGHMLKDCARFLFLYLEFYIPFMAVFWMTYGGTKQSRTNSSVEVVVSGFEYPAELLFSLLRLTLVDAMTMSVYDNAQSNAVMQRAIIILNIWEGLSANQKQKFFNFIDETCSPLEEYYDDDLTHSDEDDLKKVTFQIKDSLDEFTESFKLHFGDPHSLLGDLQEENTPSGDGNPKGRNTGESKDKSVESFRARGGILTSDRFNQEISALQATVDKLQQHQSHFMEMYLRDMGSIQELLKYLKGAQVLWGIVFSQNESHPIAGSSDWQMDNNTVSALKPKKRKKRKPDPPIPLSVELLEIPGSAHGSGRVSSAFEQLQEEEGTIPGAAFESVTSIEKMFGKDGSSQC</sequence>
<dbReference type="EMBL" id="PZQS01000010">
    <property type="protein sequence ID" value="PVD23206.1"/>
    <property type="molecule type" value="Genomic_DNA"/>
</dbReference>
<feature type="compositionally biased region" description="Basic and acidic residues" evidence="6">
    <location>
        <begin position="469"/>
        <end position="479"/>
    </location>
</feature>
<dbReference type="Proteomes" id="UP000245119">
    <property type="component" value="Linkage Group LG10"/>
</dbReference>
<feature type="transmembrane region" description="Helical" evidence="7">
    <location>
        <begin position="112"/>
        <end position="136"/>
    </location>
</feature>
<dbReference type="PANTHER" id="PTHR10582:SF33">
    <property type="entry name" value="TRANSIENT RECEPTOR POTENTIAL CHANNEL PYREXIA"/>
    <property type="match status" value="1"/>
</dbReference>
<dbReference type="AlphaFoldDB" id="A0A2T7NPX9"/>
<keyword evidence="10" id="KW-1185">Reference proteome</keyword>
<feature type="region of interest" description="Disordered" evidence="6">
    <location>
        <begin position="594"/>
        <end position="616"/>
    </location>
</feature>